<evidence type="ECO:0000256" key="11">
    <source>
        <dbReference type="ARBA" id="ARBA00048304"/>
    </source>
</evidence>
<feature type="domain" description="Cyclic GMP-AMP synthase DncV-like nucleotidyltransferase" evidence="12">
    <location>
        <begin position="63"/>
        <end position="154"/>
    </location>
</feature>
<dbReference type="InterPro" id="IPR047805">
    <property type="entry name" value="GAMP_synthase"/>
</dbReference>
<name>A0A7Y6NNA1_9BURK</name>
<evidence type="ECO:0000259" key="13">
    <source>
        <dbReference type="Pfam" id="PF21713"/>
    </source>
</evidence>
<dbReference type="EMBL" id="JABWMJ010000004">
    <property type="protein sequence ID" value="NUZ06310.1"/>
    <property type="molecule type" value="Genomic_DNA"/>
</dbReference>
<dbReference type="RefSeq" id="WP_176069116.1">
    <property type="nucleotide sequence ID" value="NZ_JABWMJ010000004.1"/>
</dbReference>
<dbReference type="NCBIfam" id="NF041078">
    <property type="entry name" value="cGAS"/>
    <property type="match status" value="1"/>
</dbReference>
<keyword evidence="7" id="KW-0546">Nucleotide metabolism</keyword>
<keyword evidence="2" id="KW-0548">Nucleotidyltransferase</keyword>
<dbReference type="GO" id="GO:0005525">
    <property type="term" value="F:GTP binding"/>
    <property type="evidence" value="ECO:0007669"/>
    <property type="project" value="UniProtKB-KW"/>
</dbReference>
<evidence type="ECO:0000256" key="2">
    <source>
        <dbReference type="ARBA" id="ARBA00022695"/>
    </source>
</evidence>
<reference evidence="14 15" key="1">
    <citation type="submission" date="2020-06" db="EMBL/GenBank/DDBJ databases">
        <title>Schlegella sp. ID0723 isolated from air conditioner.</title>
        <authorList>
            <person name="Kim D.Y."/>
            <person name="Kim D.-U."/>
        </authorList>
    </citation>
    <scope>NUCLEOTIDE SEQUENCE [LARGE SCALE GENOMIC DNA]</scope>
    <source>
        <strain evidence="14 15">ID0723</strain>
    </source>
</reference>
<evidence type="ECO:0000259" key="12">
    <source>
        <dbReference type="Pfam" id="PF21654"/>
    </source>
</evidence>
<evidence type="ECO:0000256" key="5">
    <source>
        <dbReference type="ARBA" id="ARBA00022840"/>
    </source>
</evidence>
<evidence type="ECO:0000256" key="4">
    <source>
        <dbReference type="ARBA" id="ARBA00022741"/>
    </source>
</evidence>
<dbReference type="GO" id="GO:0005524">
    <property type="term" value="F:ATP binding"/>
    <property type="evidence" value="ECO:0007669"/>
    <property type="project" value="UniProtKB-KW"/>
</dbReference>
<evidence type="ECO:0000256" key="3">
    <source>
        <dbReference type="ARBA" id="ARBA00022723"/>
    </source>
</evidence>
<dbReference type="GO" id="GO:0046872">
    <property type="term" value="F:metal ion binding"/>
    <property type="evidence" value="ECO:0007669"/>
    <property type="project" value="UniProtKB-KW"/>
</dbReference>
<accession>A0A7Y6NNA1</accession>
<evidence type="ECO:0000256" key="9">
    <source>
        <dbReference type="ARBA" id="ARBA00023134"/>
    </source>
</evidence>
<keyword evidence="15" id="KW-1185">Reference proteome</keyword>
<keyword evidence="5" id="KW-0067">ATP-binding</keyword>
<dbReference type="GO" id="GO:0051607">
    <property type="term" value="P:defense response to virus"/>
    <property type="evidence" value="ECO:0007669"/>
    <property type="project" value="UniProtKB-KW"/>
</dbReference>
<evidence type="ECO:0000313" key="15">
    <source>
        <dbReference type="Proteomes" id="UP000529637"/>
    </source>
</evidence>
<comment type="caution">
    <text evidence="14">The sequence shown here is derived from an EMBL/GenBank/DDBJ whole genome shotgun (WGS) entry which is preliminary data.</text>
</comment>
<proteinExistence type="predicted"/>
<keyword evidence="1" id="KW-0808">Transferase</keyword>
<evidence type="ECO:0000256" key="1">
    <source>
        <dbReference type="ARBA" id="ARBA00022679"/>
    </source>
</evidence>
<evidence type="ECO:0000256" key="7">
    <source>
        <dbReference type="ARBA" id="ARBA00023080"/>
    </source>
</evidence>
<gene>
    <name evidence="14" type="ORF">HQN59_11120</name>
</gene>
<keyword evidence="9" id="KW-0342">GTP-binding</keyword>
<keyword evidence="6" id="KW-0460">Magnesium</keyword>
<keyword evidence="3" id="KW-0479">Metal-binding</keyword>
<evidence type="ECO:0000313" key="14">
    <source>
        <dbReference type="EMBL" id="NUZ06310.1"/>
    </source>
</evidence>
<comment type="catalytic activity">
    <reaction evidence="11">
        <text>GTP + ATP = 3',3'-cGAMP + 2 diphosphate</text>
        <dbReference type="Rhea" id="RHEA:35647"/>
        <dbReference type="ChEBI" id="CHEBI:30616"/>
        <dbReference type="ChEBI" id="CHEBI:33019"/>
        <dbReference type="ChEBI" id="CHEBI:37565"/>
        <dbReference type="ChEBI" id="CHEBI:71501"/>
    </reaction>
    <physiologicalReaction direction="left-to-right" evidence="11">
        <dbReference type="Rhea" id="RHEA:35648"/>
    </physiologicalReaction>
</comment>
<dbReference type="AlphaFoldDB" id="A0A7Y6NNA1"/>
<dbReference type="Pfam" id="PF21713">
    <property type="entry name" value="DncV_C"/>
    <property type="match status" value="1"/>
</dbReference>
<protein>
    <recommendedName>
        <fullName evidence="10">Cyclic GMP-AMP synthase</fullName>
    </recommendedName>
</protein>
<sequence length="403" mass="44194">MLNLSSLFFTGDDAEQCLQASLDLHSHERDYIAAAKTAVRAALRDGIPRELRQLGYTQDIPTPRFFTQGSWAYKTLNCPAKKPQQADVDDGCYLPLSFLTQTRRPSIAATVFFTVAQKALEPLIKERGWQLVTDKPTCIRIVISATAHIDVPLYAIPDTEFATLSARALALDNVYANFSEAIAKAERDAWTALPSDGVLLAHREDDWMESDPRPVKQWFLSKVDEHGEQLRRVVRYLKAHRDWRWTSGGPASILLMAAAVPLFAKHDRRDDLALLKVVKGLPAVLRNGVNNPVDTSESLTDRLRKASKERDLVEEAALAFERLGSLLEGALAASNAAQACEWMRQAFGPRFPDCPERVKVVSEPPAAAKSTVLGGLMAAGAALAAANPTRPVPTGSEKSNTLG</sequence>
<organism evidence="14 15">
    <name type="scientific">Piscinibacter koreensis</name>
    <dbReference type="NCBI Taxonomy" id="2742824"/>
    <lineage>
        <taxon>Bacteria</taxon>
        <taxon>Pseudomonadati</taxon>
        <taxon>Pseudomonadota</taxon>
        <taxon>Betaproteobacteria</taxon>
        <taxon>Burkholderiales</taxon>
        <taxon>Sphaerotilaceae</taxon>
        <taxon>Piscinibacter</taxon>
    </lineage>
</organism>
<dbReference type="InterPro" id="IPR048445">
    <property type="entry name" value="DncV-like_NTFase"/>
</dbReference>
<feature type="domain" description="Cyclic GMP-AMP synthase C-terminal" evidence="13">
    <location>
        <begin position="227"/>
        <end position="352"/>
    </location>
</feature>
<dbReference type="Proteomes" id="UP000529637">
    <property type="component" value="Unassembled WGS sequence"/>
</dbReference>
<dbReference type="Pfam" id="PF21654">
    <property type="entry name" value="DncV-like_NTFase"/>
    <property type="match status" value="1"/>
</dbReference>
<dbReference type="GO" id="GO:0009117">
    <property type="term" value="P:nucleotide metabolic process"/>
    <property type="evidence" value="ECO:0007669"/>
    <property type="project" value="UniProtKB-KW"/>
</dbReference>
<dbReference type="GO" id="GO:0140701">
    <property type="term" value="F:3',3'-cyclic GMP-AMP synthase activity"/>
    <property type="evidence" value="ECO:0007669"/>
    <property type="project" value="InterPro"/>
</dbReference>
<evidence type="ECO:0000256" key="8">
    <source>
        <dbReference type="ARBA" id="ARBA00023118"/>
    </source>
</evidence>
<keyword evidence="8" id="KW-0051">Antiviral defense</keyword>
<evidence type="ECO:0000256" key="10">
    <source>
        <dbReference type="ARBA" id="ARBA00044145"/>
    </source>
</evidence>
<dbReference type="InterPro" id="IPR048446">
    <property type="entry name" value="DncV_C"/>
</dbReference>
<keyword evidence="4" id="KW-0547">Nucleotide-binding</keyword>
<evidence type="ECO:0000256" key="6">
    <source>
        <dbReference type="ARBA" id="ARBA00022842"/>
    </source>
</evidence>